<accession>A0A1N6ZBQ2</accession>
<feature type="region of interest" description="Disordered" evidence="1">
    <location>
        <begin position="300"/>
        <end position="343"/>
    </location>
</feature>
<dbReference type="EMBL" id="FTMK01000033">
    <property type="protein sequence ID" value="SIR24218.1"/>
    <property type="molecule type" value="Genomic_DNA"/>
</dbReference>
<proteinExistence type="predicted"/>
<evidence type="ECO:0000313" key="2">
    <source>
        <dbReference type="EMBL" id="SIR24218.1"/>
    </source>
</evidence>
<sequence length="343" mass="38009">MTHHPNPATWIPRVLRFIEANLPVLDRKGEEWDHMFTSAYQFGCDALIALGQAEETGRGARPLPHPRLPGILPRWDDICVTVLSLAHQCGLLSYRLPDGCESPEAAAWWGRRAGAVLPPPNIRTAHGLGPAWAAPQVLPVLRALGLIESGQWTVTAKPVLWRKEPQEWDLDIAADSRFQLALDRAVNEMPADIRRRLDGLVTITEADVTKGLIRREAHQQGLRAEHGVSRVIGLPLTRDSVRQGLICLRIHDLDWLFFSNWRWPDGWLSRSSGNGRWRSGTIASPSACAGPSSRSFIRTDRSLRGEPSRRSGSPDRTLHPAPNKIRIIRADGPLRPAGAPPGT</sequence>
<feature type="compositionally biased region" description="Basic and acidic residues" evidence="1">
    <location>
        <begin position="300"/>
        <end position="318"/>
    </location>
</feature>
<evidence type="ECO:0000256" key="1">
    <source>
        <dbReference type="SAM" id="MobiDB-lite"/>
    </source>
</evidence>
<gene>
    <name evidence="2" type="ORF">SAMN05421641_1332</name>
</gene>
<name>A0A1N6ZBQ2_9RHOB</name>
<reference evidence="2 3" key="1">
    <citation type="submission" date="2017-01" db="EMBL/GenBank/DDBJ databases">
        <authorList>
            <person name="Varghese N."/>
            <person name="Submissions S."/>
        </authorList>
    </citation>
    <scope>NUCLEOTIDE SEQUENCE [LARGE SCALE GENOMIC DNA]</scope>
    <source>
        <strain evidence="2 3">ATCC 700171</strain>
    </source>
</reference>
<evidence type="ECO:0000313" key="3">
    <source>
        <dbReference type="Proteomes" id="UP000323956"/>
    </source>
</evidence>
<protein>
    <submittedName>
        <fullName evidence="2">Pellino</fullName>
    </submittedName>
</protein>
<organism evidence="2 3">
    <name type="scientific">Paracoccus thiocyanatus</name>
    <dbReference type="NCBI Taxonomy" id="34006"/>
    <lineage>
        <taxon>Bacteria</taxon>
        <taxon>Pseudomonadati</taxon>
        <taxon>Pseudomonadota</taxon>
        <taxon>Alphaproteobacteria</taxon>
        <taxon>Rhodobacterales</taxon>
        <taxon>Paracoccaceae</taxon>
        <taxon>Paracoccus</taxon>
    </lineage>
</organism>
<dbReference type="AlphaFoldDB" id="A0A1N6ZBQ2"/>
<dbReference type="Proteomes" id="UP000323956">
    <property type="component" value="Unassembled WGS sequence"/>
</dbReference>